<gene>
    <name evidence="5" type="ORF">BN1204_043270</name>
    <name evidence="4" type="ORF">NCLIV_043270</name>
</gene>
<dbReference type="Gene3D" id="2.60.120.710">
    <property type="entry name" value="Toxoplasma gondii micronemal protein 1 TgMIC1"/>
    <property type="match status" value="1"/>
</dbReference>
<dbReference type="Gene3D" id="3.90.640.70">
    <property type="match status" value="2"/>
</dbReference>
<dbReference type="InterPro" id="IPR024691">
    <property type="entry name" value="MIC1_galectin-like_dom"/>
</dbReference>
<dbReference type="OMA" id="MCIPANQ"/>
<evidence type="ECO:0000256" key="1">
    <source>
        <dbReference type="SAM" id="MobiDB-lite"/>
    </source>
</evidence>
<evidence type="ECO:0000313" key="6">
    <source>
        <dbReference type="Proteomes" id="UP000007494"/>
    </source>
</evidence>
<reference evidence="5" key="4">
    <citation type="journal article" date="2015" name="PLoS ONE">
        <title>Comprehensive Evaluation of Toxoplasma gondii VEG and Neospora caninum LIV Genomes with Tachyzoite Stage Transcriptome and Proteome Defines Novel Transcript Features.</title>
        <authorList>
            <person name="Ramaprasad A."/>
            <person name="Mourier T."/>
            <person name="Naeem R."/>
            <person name="Malas T.B."/>
            <person name="Moussa E."/>
            <person name="Panigrahi A."/>
            <person name="Vermont S.J."/>
            <person name="Otto T.D."/>
            <person name="Wastling J."/>
            <person name="Pain A."/>
        </authorList>
    </citation>
    <scope>NUCLEOTIDE SEQUENCE</scope>
    <source>
        <strain evidence="5">Liverpool</strain>
    </source>
</reference>
<dbReference type="eggNOG" id="ENOG502QZ7X">
    <property type="taxonomic scope" value="Eukaryota"/>
</dbReference>
<feature type="compositionally biased region" description="Acidic residues" evidence="1">
    <location>
        <begin position="276"/>
        <end position="285"/>
    </location>
</feature>
<evidence type="ECO:0000313" key="5">
    <source>
        <dbReference type="EMBL" id="CEL68574.1"/>
    </source>
</evidence>
<dbReference type="Proteomes" id="UP000007494">
    <property type="component" value="Chromosome IX"/>
</dbReference>
<accession>F0VCC5</accession>
<evidence type="ECO:0000259" key="3">
    <source>
        <dbReference type="Pfam" id="PF11476"/>
    </source>
</evidence>
<evidence type="ECO:0000313" key="4">
    <source>
        <dbReference type="EMBL" id="CBZ51259.1"/>
    </source>
</evidence>
<feature type="compositionally biased region" description="Acidic residues" evidence="1">
    <location>
        <begin position="301"/>
        <end position="310"/>
    </location>
</feature>
<protein>
    <submittedName>
        <fullName evidence="5">Microneme protein MIC1, putative</fullName>
    </submittedName>
    <submittedName>
        <fullName evidence="4">Putative microneme protein MIC1</fullName>
    </submittedName>
</protein>
<dbReference type="InterPro" id="IPR038686">
    <property type="entry name" value="MIC1_C_sf"/>
</dbReference>
<dbReference type="GeneID" id="13440244"/>
<dbReference type="EMBL" id="LN714484">
    <property type="protein sequence ID" value="CEL68574.1"/>
    <property type="molecule type" value="Genomic_DNA"/>
</dbReference>
<reference evidence="4" key="1">
    <citation type="submission" date="2011-02" db="EMBL/GenBank/DDBJ databases">
        <authorList>
            <person name="Aslett M."/>
        </authorList>
    </citation>
    <scope>NUCLEOTIDE SEQUENCE</scope>
    <source>
        <strain evidence="4">Liverpool</strain>
    </source>
</reference>
<proteinExistence type="predicted"/>
<evidence type="ECO:0000256" key="2">
    <source>
        <dbReference type="SAM" id="SignalP"/>
    </source>
</evidence>
<keyword evidence="2" id="KW-0732">Signal</keyword>
<keyword evidence="6" id="KW-1185">Reference proteome</keyword>
<feature type="region of interest" description="Disordered" evidence="1">
    <location>
        <begin position="250"/>
        <end position="316"/>
    </location>
</feature>
<sequence length="460" mass="49159">MGQSVVFVMLLSVIFTAGAKTYGEASQPSASARSLQGALDTWCQEVFKKLCDDGYSKMCIPANQVVARQGLGRKDQQKLVWRCYDSAAFLAEGDENNVLSCVDDCGVSIPCPGGVDRDNSTHATRHDELSQLIKEGVVRYCSGFQAAANSYCNKRYPGTVARKSKGFGHKEPVKWRCYKPESLLFSVFSECVSNCGTTWSCPGGRLGTATNLDKKHFTDESGILQALTSVPKACPVGLVCLPRDQNPPACLDDNGNVPEEEGGQPVQPRDTKLPVDDSEPTDESETTPGGGDDQPSPKEDGDTDSPDEGDQSGGSEWYKQIPEIRVIGDSLQAMLHAGQQLMVTYSSPQLHVSVGSCHKLTVNFSDYYLSFDTTSKSGSDEVELDDAAGSGELTIGLGSSGRVTVVFQYATNGGGNRYVAYTVGDSGCKTIEAVLLHGLNPGAKLVRNTIGDNSPGESEL</sequence>
<dbReference type="RefSeq" id="XP_003881292.1">
    <property type="nucleotide sequence ID" value="XM_003881243.1"/>
</dbReference>
<feature type="domain" description="Micronemal protein 1 galectin-like" evidence="3">
    <location>
        <begin position="339"/>
        <end position="454"/>
    </location>
</feature>
<dbReference type="OrthoDB" id="329530at2759"/>
<dbReference type="Pfam" id="PF11476">
    <property type="entry name" value="TgMIC1"/>
    <property type="match status" value="1"/>
</dbReference>
<dbReference type="EMBL" id="FR823385">
    <property type="protein sequence ID" value="CBZ51259.1"/>
    <property type="molecule type" value="Genomic_DNA"/>
</dbReference>
<dbReference type="InterPro" id="IPR019562">
    <property type="entry name" value="Micronemal-adhesive-rpt_sia-bd"/>
</dbReference>
<organism evidence="4 6">
    <name type="scientific">Neospora caninum (strain Liverpool)</name>
    <dbReference type="NCBI Taxonomy" id="572307"/>
    <lineage>
        <taxon>Eukaryota</taxon>
        <taxon>Sar</taxon>
        <taxon>Alveolata</taxon>
        <taxon>Apicomplexa</taxon>
        <taxon>Conoidasida</taxon>
        <taxon>Coccidia</taxon>
        <taxon>Eucoccidiorida</taxon>
        <taxon>Eimeriorina</taxon>
        <taxon>Sarcocystidae</taxon>
        <taxon>Neospora</taxon>
    </lineage>
</organism>
<dbReference type="AlphaFoldDB" id="F0VCC5"/>
<dbReference type="InParanoid" id="F0VCC5"/>
<dbReference type="Pfam" id="PF10564">
    <property type="entry name" value="MAR_sialic_bdg"/>
    <property type="match status" value="2"/>
</dbReference>
<dbReference type="VEuPathDB" id="ToxoDB:NCLIV_043270"/>
<dbReference type="PRINTS" id="PR01744">
    <property type="entry name" value="MIC1MICRNEME"/>
</dbReference>
<reference evidence="6" key="3">
    <citation type="journal article" date="2012" name="PLoS Pathog.">
        <title>Comparative genomics of the apicomplexan parasites Toxoplasma gondii and Neospora caninum: Coccidia differing in host range and transmission strategy.</title>
        <authorList>
            <person name="Reid A.J."/>
            <person name="Vermont S.J."/>
            <person name="Cotton J.A."/>
            <person name="Harris D."/>
            <person name="Hill-Cawthorne G.A."/>
            <person name="Konen-Waisman S."/>
            <person name="Latham S.M."/>
            <person name="Mourier T."/>
            <person name="Norton R."/>
            <person name="Quail M.A."/>
            <person name="Sanders M."/>
            <person name="Shanmugam D."/>
            <person name="Sohal A."/>
            <person name="Wasmuth J.D."/>
            <person name="Brunk B."/>
            <person name="Grigg M.E."/>
            <person name="Howard J.C."/>
            <person name="Parkinson J."/>
            <person name="Roos D.S."/>
            <person name="Trees A.J."/>
            <person name="Berriman M."/>
            <person name="Pain A."/>
            <person name="Wastling J.M."/>
        </authorList>
    </citation>
    <scope>NUCLEOTIDE SEQUENCE [LARGE SCALE GENOMIC DNA]</scope>
    <source>
        <strain evidence="6">Liverpool</strain>
    </source>
</reference>
<reference evidence="4" key="2">
    <citation type="submission" date="2011-03" db="EMBL/GenBank/DDBJ databases">
        <title>Comparative genomics and transcriptomics of Neospora caninum and Toxoplasma gondii.</title>
        <authorList>
            <person name="Reid A.J."/>
            <person name="Sohal A."/>
            <person name="Harris D."/>
            <person name="Quail M."/>
            <person name="Sanders M."/>
            <person name="Berriman M."/>
            <person name="Wastling J.M."/>
            <person name="Pain A."/>
        </authorList>
    </citation>
    <scope>NUCLEOTIDE SEQUENCE</scope>
    <source>
        <strain evidence="4">Liverpool</strain>
    </source>
</reference>
<feature type="chain" id="PRO_5007655025" evidence="2">
    <location>
        <begin position="20"/>
        <end position="460"/>
    </location>
</feature>
<feature type="signal peptide" evidence="2">
    <location>
        <begin position="1"/>
        <end position="19"/>
    </location>
</feature>
<dbReference type="InterPro" id="IPR008117">
    <property type="entry name" value="Microneme_MIC1"/>
</dbReference>
<name>F0VCC5_NEOCL</name>